<dbReference type="AlphaFoldDB" id="A0A6M0Q7F3"/>
<feature type="domain" description="AB hydrolase-1" evidence="2">
    <location>
        <begin position="52"/>
        <end position="269"/>
    </location>
</feature>
<sequence length="288" mass="33748">MFVRNWERKILHTSRGEFEIFEKGKGTPICVTHHYSIFNHTGDYFAESFTETNRVYLINLRESGYSVKAKEHYQLSMLESIFDLEAIREELGFDQWGFAGHSTGGMLGIIYGIYYSERLSFNVMVGAAAREYMTFSKDCIYNPEHPRFHRMQELNEALKRSDLQSGERIALKIERTKLSLFESEKYDELFSKDISKEISAIRMNFFNRELQIYDVTKKLTFITTPTLIICGRYDVQCPLIYSVELNKGIPNSKLVVFERSNHYPFIEEAEPFIKEYKLFITENVPSDT</sequence>
<name>A0A6M0Q7F3_9BACI</name>
<dbReference type="EMBL" id="JAAIWM010000001">
    <property type="protein sequence ID" value="NEY71038.1"/>
    <property type="molecule type" value="Genomic_DNA"/>
</dbReference>
<dbReference type="Gene3D" id="6.10.140.700">
    <property type="match status" value="1"/>
</dbReference>
<dbReference type="PANTHER" id="PTHR43798:SF31">
    <property type="entry name" value="AB HYDROLASE SUPERFAMILY PROTEIN YCLE"/>
    <property type="match status" value="1"/>
</dbReference>
<dbReference type="GO" id="GO:0016020">
    <property type="term" value="C:membrane"/>
    <property type="evidence" value="ECO:0007669"/>
    <property type="project" value="TreeGrafter"/>
</dbReference>
<dbReference type="InterPro" id="IPR000073">
    <property type="entry name" value="AB_hydrolase_1"/>
</dbReference>
<evidence type="ECO:0000256" key="1">
    <source>
        <dbReference type="ARBA" id="ARBA00022801"/>
    </source>
</evidence>
<evidence type="ECO:0000313" key="3">
    <source>
        <dbReference type="EMBL" id="NEY71038.1"/>
    </source>
</evidence>
<evidence type="ECO:0000259" key="2">
    <source>
        <dbReference type="Pfam" id="PF00561"/>
    </source>
</evidence>
<dbReference type="InterPro" id="IPR050266">
    <property type="entry name" value="AB_hydrolase_sf"/>
</dbReference>
<dbReference type="GO" id="GO:0016787">
    <property type="term" value="F:hydrolase activity"/>
    <property type="evidence" value="ECO:0007669"/>
    <property type="project" value="UniProtKB-KW"/>
</dbReference>
<dbReference type="InterPro" id="IPR029058">
    <property type="entry name" value="AB_hydrolase_fold"/>
</dbReference>
<evidence type="ECO:0000313" key="4">
    <source>
        <dbReference type="Proteomes" id="UP000481043"/>
    </source>
</evidence>
<dbReference type="PANTHER" id="PTHR43798">
    <property type="entry name" value="MONOACYLGLYCEROL LIPASE"/>
    <property type="match status" value="1"/>
</dbReference>
<keyword evidence="1 3" id="KW-0378">Hydrolase</keyword>
<dbReference type="Proteomes" id="UP000481043">
    <property type="component" value="Unassembled WGS sequence"/>
</dbReference>
<dbReference type="SUPFAM" id="SSF53474">
    <property type="entry name" value="alpha/beta-Hydrolases"/>
    <property type="match status" value="1"/>
</dbReference>
<proteinExistence type="predicted"/>
<dbReference type="RefSeq" id="WP_163178164.1">
    <property type="nucleotide sequence ID" value="NZ_JAAIWM010000001.1"/>
</dbReference>
<accession>A0A6M0Q7F3</accession>
<protein>
    <submittedName>
        <fullName evidence="3">Alpha/beta hydrolase</fullName>
    </submittedName>
</protein>
<keyword evidence="4" id="KW-1185">Reference proteome</keyword>
<reference evidence="3 4" key="1">
    <citation type="submission" date="2020-02" db="EMBL/GenBank/DDBJ databases">
        <title>Bacillus aquiflavi sp. nov., isolated from yellow water of strong flavor Chinese baijiu in Yibin region of China.</title>
        <authorList>
            <person name="Xie J."/>
        </authorList>
    </citation>
    <scope>NUCLEOTIDE SEQUENCE [LARGE SCALE GENOMIC DNA]</scope>
    <source>
        <strain evidence="3 4">SA4</strain>
    </source>
</reference>
<dbReference type="Pfam" id="PF00561">
    <property type="entry name" value="Abhydrolase_1"/>
    <property type="match status" value="1"/>
</dbReference>
<comment type="caution">
    <text evidence="3">The sequence shown here is derived from an EMBL/GenBank/DDBJ whole genome shotgun (WGS) entry which is preliminary data.</text>
</comment>
<organism evidence="3 4">
    <name type="scientific">Bacillus mesophilus</name>
    <dbReference type="NCBI Taxonomy" id="1808955"/>
    <lineage>
        <taxon>Bacteria</taxon>
        <taxon>Bacillati</taxon>
        <taxon>Bacillota</taxon>
        <taxon>Bacilli</taxon>
        <taxon>Bacillales</taxon>
        <taxon>Bacillaceae</taxon>
        <taxon>Bacillus</taxon>
    </lineage>
</organism>
<dbReference type="Gene3D" id="3.40.50.1820">
    <property type="entry name" value="alpha/beta hydrolase"/>
    <property type="match status" value="1"/>
</dbReference>
<gene>
    <name evidence="3" type="ORF">G4D63_04695</name>
</gene>